<protein>
    <submittedName>
        <fullName evidence="2">Uncharacterized protein LOC112904801</fullName>
    </submittedName>
</protein>
<dbReference type="GeneID" id="112904801"/>
<sequence length="152" mass="17010">MRCVRQLATDSAENFPLASETLERDVYMDDVLSGGSTIQDALKLRDELIEVLNGGGFKLSKWASNDSRLIPLPLEQGDEDRNAIEQDKADTSKVLGLIWNFREDTLYFRVSVRTSHSKITKRSILSSVAKLFDPIGIVSPVIVKAKLIMKEL</sequence>
<dbReference type="KEGG" id="apln:112904801"/>
<evidence type="ECO:0000313" key="1">
    <source>
        <dbReference type="Proteomes" id="UP000192223"/>
    </source>
</evidence>
<evidence type="ECO:0000313" key="2">
    <source>
        <dbReference type="RefSeq" id="XP_025831569.1"/>
    </source>
</evidence>
<accession>A0A7F5R6H9</accession>
<dbReference type="OrthoDB" id="7990652at2759"/>
<keyword evidence="1" id="KW-1185">Reference proteome</keyword>
<dbReference type="PANTHER" id="PTHR47331">
    <property type="entry name" value="PHD-TYPE DOMAIN-CONTAINING PROTEIN"/>
    <property type="match status" value="1"/>
</dbReference>
<dbReference type="InterPro" id="IPR008042">
    <property type="entry name" value="Retrotrans_Pao"/>
</dbReference>
<dbReference type="InParanoid" id="A0A7F5R6H9"/>
<proteinExistence type="predicted"/>
<dbReference type="Pfam" id="PF05380">
    <property type="entry name" value="Peptidase_A17"/>
    <property type="match status" value="1"/>
</dbReference>
<name>A0A7F5R6H9_AGRPL</name>
<dbReference type="Proteomes" id="UP000192223">
    <property type="component" value="Unplaced"/>
</dbReference>
<reference evidence="2" key="1">
    <citation type="submission" date="2025-08" db="UniProtKB">
        <authorList>
            <consortium name="RefSeq"/>
        </authorList>
    </citation>
    <scope>IDENTIFICATION</scope>
    <source>
        <tissue evidence="2">Entire body</tissue>
    </source>
</reference>
<gene>
    <name evidence="2" type="primary">LOC112904801</name>
</gene>
<organism evidence="1 2">
    <name type="scientific">Agrilus planipennis</name>
    <name type="common">Emerald ash borer</name>
    <name type="synonym">Agrilus marcopoli</name>
    <dbReference type="NCBI Taxonomy" id="224129"/>
    <lineage>
        <taxon>Eukaryota</taxon>
        <taxon>Metazoa</taxon>
        <taxon>Ecdysozoa</taxon>
        <taxon>Arthropoda</taxon>
        <taxon>Hexapoda</taxon>
        <taxon>Insecta</taxon>
        <taxon>Pterygota</taxon>
        <taxon>Neoptera</taxon>
        <taxon>Endopterygota</taxon>
        <taxon>Coleoptera</taxon>
        <taxon>Polyphaga</taxon>
        <taxon>Elateriformia</taxon>
        <taxon>Buprestoidea</taxon>
        <taxon>Buprestidae</taxon>
        <taxon>Agrilinae</taxon>
        <taxon>Agrilus</taxon>
    </lineage>
</organism>
<dbReference type="AlphaFoldDB" id="A0A7F5R6H9"/>
<dbReference type="RefSeq" id="XP_025831569.1">
    <property type="nucleotide sequence ID" value="XM_025975784.1"/>
</dbReference>